<evidence type="ECO:0000313" key="4">
    <source>
        <dbReference type="Proteomes" id="UP001596103"/>
    </source>
</evidence>
<dbReference type="PANTHER" id="PTHR43074">
    <property type="entry name" value="OMEGA-3 POLYUNSATURATED FATTY ACID SYNTHASE PFAB-RELATED"/>
    <property type="match status" value="1"/>
</dbReference>
<dbReference type="Pfam" id="PF02801">
    <property type="entry name" value="Ketoacyl-synt_C"/>
    <property type="match status" value="1"/>
</dbReference>
<evidence type="ECO:0000313" key="3">
    <source>
        <dbReference type="EMBL" id="MFC5429750.1"/>
    </source>
</evidence>
<dbReference type="InterPro" id="IPR052568">
    <property type="entry name" value="PKS-FAS_Synthase"/>
</dbReference>
<dbReference type="Proteomes" id="UP001596103">
    <property type="component" value="Unassembled WGS sequence"/>
</dbReference>
<dbReference type="PROSITE" id="PS52004">
    <property type="entry name" value="KS3_2"/>
    <property type="match status" value="1"/>
</dbReference>
<evidence type="ECO:0000256" key="1">
    <source>
        <dbReference type="RuleBase" id="RU003694"/>
    </source>
</evidence>
<keyword evidence="4" id="KW-1185">Reference proteome</keyword>
<feature type="domain" description="Ketosynthase family 3 (KS3)" evidence="2">
    <location>
        <begin position="1"/>
        <end position="416"/>
    </location>
</feature>
<dbReference type="Gene3D" id="3.40.47.10">
    <property type="match status" value="1"/>
</dbReference>
<organism evidence="3 4">
    <name type="scientific">Paraburkholderia denitrificans</name>
    <dbReference type="NCBI Taxonomy" id="694025"/>
    <lineage>
        <taxon>Bacteria</taxon>
        <taxon>Pseudomonadati</taxon>
        <taxon>Pseudomonadota</taxon>
        <taxon>Betaproteobacteria</taxon>
        <taxon>Burkholderiales</taxon>
        <taxon>Burkholderiaceae</taxon>
        <taxon>Paraburkholderia</taxon>
    </lineage>
</organism>
<dbReference type="EMBL" id="JBHSMP010000016">
    <property type="protein sequence ID" value="MFC5429750.1"/>
    <property type="molecule type" value="Genomic_DNA"/>
</dbReference>
<dbReference type="InterPro" id="IPR014031">
    <property type="entry name" value="Ketoacyl_synth_C"/>
</dbReference>
<dbReference type="Pfam" id="PF00109">
    <property type="entry name" value="ketoacyl-synt"/>
    <property type="match status" value="1"/>
</dbReference>
<sequence>MSVGKSRTVVRGYSIQSLFADSTDGLIAGLSEGRHVASTPYFATDEEVERLRLPVNPSHVPFLRMSKKVRTLGVDYLRKTIEKAIAQTLQMSGLDEACLRGKDVRVYLPGHGARVDLLDCAGYRDRNDEEDLLFFPSIKQLSAASYGQDVLAHGLVRRYGLSWPPVPVNSASSSSSSAVHLAHQAIRSGEIRLALVVGWMQYAMQDMLSLGAQGLLACSGVNPPQPFSMKGGGILPADNVVGILLQKEDDAAQSGLNEYVVLNSTTSWQSSGTAGGNSFSADFRAVAATIETAMIQADLSADQIKCVFPHGNGVYANDKAEAMAIRRVWGEKGIPVVTYKAQTGYFSVCSGIADLIIAAESLKRKELIPFSAHYELDESLQLDFHANRATLPVKSGAILKTSLGLDGSVVALTLSHHE</sequence>
<dbReference type="SUPFAM" id="SSF53901">
    <property type="entry name" value="Thiolase-like"/>
    <property type="match status" value="1"/>
</dbReference>
<dbReference type="InterPro" id="IPR016039">
    <property type="entry name" value="Thiolase-like"/>
</dbReference>
<accession>A0ABW0J9U4</accession>
<dbReference type="RefSeq" id="WP_377711791.1">
    <property type="nucleotide sequence ID" value="NZ_JBHSMP010000016.1"/>
</dbReference>
<gene>
    <name evidence="3" type="ORF">ACFPTO_13225</name>
</gene>
<name>A0ABW0J9U4_9BURK</name>
<comment type="similarity">
    <text evidence="1">Belongs to the thiolase-like superfamily. Beta-ketoacyl-ACP synthases family.</text>
</comment>
<reference evidence="4" key="1">
    <citation type="journal article" date="2019" name="Int. J. Syst. Evol. Microbiol.">
        <title>The Global Catalogue of Microorganisms (GCM) 10K type strain sequencing project: providing services to taxonomists for standard genome sequencing and annotation.</title>
        <authorList>
            <consortium name="The Broad Institute Genomics Platform"/>
            <consortium name="The Broad Institute Genome Sequencing Center for Infectious Disease"/>
            <person name="Wu L."/>
            <person name="Ma J."/>
        </authorList>
    </citation>
    <scope>NUCLEOTIDE SEQUENCE [LARGE SCALE GENOMIC DNA]</scope>
    <source>
        <strain evidence="4">CCUG 56042</strain>
    </source>
</reference>
<dbReference type="InterPro" id="IPR020841">
    <property type="entry name" value="PKS_Beta-ketoAc_synthase_dom"/>
</dbReference>
<dbReference type="PANTHER" id="PTHR43074:SF1">
    <property type="entry name" value="BETA-KETOACYL SYNTHASE FAMILY PROTEIN-RELATED"/>
    <property type="match status" value="1"/>
</dbReference>
<evidence type="ECO:0000259" key="2">
    <source>
        <dbReference type="PROSITE" id="PS52004"/>
    </source>
</evidence>
<protein>
    <submittedName>
        <fullName evidence="3">Beta-ketoacyl synthase N-terminal-like domain-containing protein</fullName>
    </submittedName>
</protein>
<comment type="caution">
    <text evidence="3">The sequence shown here is derived from an EMBL/GenBank/DDBJ whole genome shotgun (WGS) entry which is preliminary data.</text>
</comment>
<keyword evidence="1" id="KW-0808">Transferase</keyword>
<dbReference type="InterPro" id="IPR014030">
    <property type="entry name" value="Ketoacyl_synth_N"/>
</dbReference>
<dbReference type="SMART" id="SM00825">
    <property type="entry name" value="PKS_KS"/>
    <property type="match status" value="1"/>
</dbReference>
<proteinExistence type="inferred from homology"/>